<dbReference type="Gene3D" id="1.20.1250.20">
    <property type="entry name" value="MFS general substrate transporter like domains"/>
    <property type="match status" value="2"/>
</dbReference>
<dbReference type="GO" id="GO:0022857">
    <property type="term" value="F:transmembrane transporter activity"/>
    <property type="evidence" value="ECO:0007669"/>
    <property type="project" value="InterPro"/>
</dbReference>
<dbReference type="GO" id="GO:0005886">
    <property type="term" value="C:plasma membrane"/>
    <property type="evidence" value="ECO:0007669"/>
    <property type="project" value="UniProtKB-SubCell"/>
</dbReference>
<dbReference type="RefSeq" id="WP_188586163.1">
    <property type="nucleotide sequence ID" value="NZ_BMGC01000009.1"/>
</dbReference>
<feature type="transmembrane region" description="Helical" evidence="7">
    <location>
        <begin position="321"/>
        <end position="340"/>
    </location>
</feature>
<evidence type="ECO:0000313" key="10">
    <source>
        <dbReference type="Proteomes" id="UP000621454"/>
    </source>
</evidence>
<keyword evidence="2" id="KW-0813">Transport</keyword>
<dbReference type="CDD" id="cd17321">
    <property type="entry name" value="MFS_MMR_MDR_like"/>
    <property type="match status" value="1"/>
</dbReference>
<sequence>MSETIATSGTPGTADRHPGLSTGTLLSAAFAVGVAQFGISLPAVINGYINQDLSTTSTQLTWVTAAFLVPVTLFELSFGVVGDLLGRKRLMVIGALLMAVGGVMGYLTPSGGITMLLAAQVVAGIGAAALLPSSVAALAAGTHTSRERAHAISIWAAALTAGGFLSPVVAGALAKLHHSGSEFASWRYAFLAMAVLAVLSAVVTATTASESTARAGRSLDWPGQITIGIGLFALLFAVIQGADDGWGSPLVIGGFVIAVVFLALFVIVEQRVDKPLIQLRLFSNRMFAVSAVVTVLGMFAYLGTAYATSIRLSSIQGYSPLMTSIGFVCLNIMGVVLFPISTKVIERFNPGWVLATAMALIGIGDLALAAIPATYVSIAAVAVPLLVIGAGFKLAVTSITVVAVNSVPTDKAGMASGATSMLRDFGLALGPAIVGTIALGNAAAAINSKVAANPTLQKSLDSFYAAPQHVPAEHRESVEAAVGAVKSGPLGANGVPSQIPGPDGQMMPFNPLKDVAFHALSHGYAIGYLVTAGAALLAAVIAAVMLPRAEIHDHTTSTVSTAPEIESV</sequence>
<feature type="transmembrane region" description="Helical" evidence="7">
    <location>
        <begin position="186"/>
        <end position="209"/>
    </location>
</feature>
<feature type="transmembrane region" description="Helical" evidence="7">
    <location>
        <begin position="60"/>
        <end position="78"/>
    </location>
</feature>
<dbReference type="PANTHER" id="PTHR42718:SF46">
    <property type="entry name" value="BLR6921 PROTEIN"/>
    <property type="match status" value="1"/>
</dbReference>
<dbReference type="PROSITE" id="PS50850">
    <property type="entry name" value="MFS"/>
    <property type="match status" value="1"/>
</dbReference>
<gene>
    <name evidence="9" type="ORF">GCM10011489_16920</name>
</gene>
<dbReference type="Pfam" id="PF07690">
    <property type="entry name" value="MFS_1"/>
    <property type="match status" value="1"/>
</dbReference>
<feature type="transmembrane region" description="Helical" evidence="7">
    <location>
        <begin position="425"/>
        <end position="446"/>
    </location>
</feature>
<evidence type="ECO:0000256" key="1">
    <source>
        <dbReference type="ARBA" id="ARBA00004651"/>
    </source>
</evidence>
<dbReference type="EMBL" id="BMGC01000009">
    <property type="protein sequence ID" value="GGB29417.1"/>
    <property type="molecule type" value="Genomic_DNA"/>
</dbReference>
<keyword evidence="3" id="KW-1003">Cell membrane</keyword>
<feature type="transmembrane region" description="Helical" evidence="7">
    <location>
        <begin position="352"/>
        <end position="371"/>
    </location>
</feature>
<organism evidence="9 10">
    <name type="scientific">Gordonia jinhuaensis</name>
    <dbReference type="NCBI Taxonomy" id="1517702"/>
    <lineage>
        <taxon>Bacteria</taxon>
        <taxon>Bacillati</taxon>
        <taxon>Actinomycetota</taxon>
        <taxon>Actinomycetes</taxon>
        <taxon>Mycobacteriales</taxon>
        <taxon>Gordoniaceae</taxon>
        <taxon>Gordonia</taxon>
    </lineage>
</organism>
<keyword evidence="5 7" id="KW-1133">Transmembrane helix</keyword>
<dbReference type="AlphaFoldDB" id="A0A916T5I9"/>
<proteinExistence type="predicted"/>
<protein>
    <submittedName>
        <fullName evidence="9">MFS transporter</fullName>
    </submittedName>
</protein>
<comment type="caution">
    <text evidence="9">The sequence shown here is derived from an EMBL/GenBank/DDBJ whole genome shotgun (WGS) entry which is preliminary data.</text>
</comment>
<reference evidence="9" key="1">
    <citation type="journal article" date="2014" name="Int. J. Syst. Evol. Microbiol.">
        <title>Complete genome sequence of Corynebacterium casei LMG S-19264T (=DSM 44701T), isolated from a smear-ripened cheese.</title>
        <authorList>
            <consortium name="US DOE Joint Genome Institute (JGI-PGF)"/>
            <person name="Walter F."/>
            <person name="Albersmeier A."/>
            <person name="Kalinowski J."/>
            <person name="Ruckert C."/>
        </authorList>
    </citation>
    <scope>NUCLEOTIDE SEQUENCE</scope>
    <source>
        <strain evidence="9">CGMCC 1.12827</strain>
    </source>
</reference>
<keyword evidence="10" id="KW-1185">Reference proteome</keyword>
<feature type="transmembrane region" description="Helical" evidence="7">
    <location>
        <begin position="525"/>
        <end position="546"/>
    </location>
</feature>
<feature type="transmembrane region" description="Helical" evidence="7">
    <location>
        <begin position="377"/>
        <end position="404"/>
    </location>
</feature>
<evidence type="ECO:0000256" key="2">
    <source>
        <dbReference type="ARBA" id="ARBA00022448"/>
    </source>
</evidence>
<feature type="transmembrane region" description="Helical" evidence="7">
    <location>
        <begin position="221"/>
        <end position="240"/>
    </location>
</feature>
<dbReference type="InterPro" id="IPR020846">
    <property type="entry name" value="MFS_dom"/>
</dbReference>
<feature type="domain" description="Major facilitator superfamily (MFS) profile" evidence="8">
    <location>
        <begin position="24"/>
        <end position="550"/>
    </location>
</feature>
<comment type="subcellular location">
    <subcellularLocation>
        <location evidence="1">Cell membrane</location>
        <topology evidence="1">Multi-pass membrane protein</topology>
    </subcellularLocation>
</comment>
<dbReference type="InterPro" id="IPR011701">
    <property type="entry name" value="MFS"/>
</dbReference>
<evidence type="ECO:0000256" key="3">
    <source>
        <dbReference type="ARBA" id="ARBA00022475"/>
    </source>
</evidence>
<evidence type="ECO:0000256" key="6">
    <source>
        <dbReference type="ARBA" id="ARBA00023136"/>
    </source>
</evidence>
<feature type="transmembrane region" description="Helical" evidence="7">
    <location>
        <begin position="287"/>
        <end position="309"/>
    </location>
</feature>
<name>A0A916T5I9_9ACTN</name>
<evidence type="ECO:0000313" key="9">
    <source>
        <dbReference type="EMBL" id="GGB29417.1"/>
    </source>
</evidence>
<dbReference type="PANTHER" id="PTHR42718">
    <property type="entry name" value="MAJOR FACILITATOR SUPERFAMILY MULTIDRUG TRANSPORTER MFSC"/>
    <property type="match status" value="1"/>
</dbReference>
<evidence type="ECO:0000259" key="8">
    <source>
        <dbReference type="PROSITE" id="PS50850"/>
    </source>
</evidence>
<accession>A0A916T5I9</accession>
<feature type="transmembrane region" description="Helical" evidence="7">
    <location>
        <begin position="113"/>
        <end position="140"/>
    </location>
</feature>
<feature type="transmembrane region" description="Helical" evidence="7">
    <location>
        <begin position="90"/>
        <end position="107"/>
    </location>
</feature>
<evidence type="ECO:0000256" key="5">
    <source>
        <dbReference type="ARBA" id="ARBA00022989"/>
    </source>
</evidence>
<reference evidence="9" key="2">
    <citation type="submission" date="2020-09" db="EMBL/GenBank/DDBJ databases">
        <authorList>
            <person name="Sun Q."/>
            <person name="Zhou Y."/>
        </authorList>
    </citation>
    <scope>NUCLEOTIDE SEQUENCE</scope>
    <source>
        <strain evidence="9">CGMCC 1.12827</strain>
    </source>
</reference>
<dbReference type="SUPFAM" id="SSF103473">
    <property type="entry name" value="MFS general substrate transporter"/>
    <property type="match status" value="1"/>
</dbReference>
<keyword evidence="4 7" id="KW-0812">Transmembrane</keyword>
<dbReference type="Proteomes" id="UP000621454">
    <property type="component" value="Unassembled WGS sequence"/>
</dbReference>
<dbReference type="InterPro" id="IPR036259">
    <property type="entry name" value="MFS_trans_sf"/>
</dbReference>
<evidence type="ECO:0000256" key="4">
    <source>
        <dbReference type="ARBA" id="ARBA00022692"/>
    </source>
</evidence>
<feature type="transmembrane region" description="Helical" evidence="7">
    <location>
        <begin position="152"/>
        <end position="174"/>
    </location>
</feature>
<evidence type="ECO:0000256" key="7">
    <source>
        <dbReference type="SAM" id="Phobius"/>
    </source>
</evidence>
<feature type="transmembrane region" description="Helical" evidence="7">
    <location>
        <begin position="25"/>
        <end position="48"/>
    </location>
</feature>
<keyword evidence="6 7" id="KW-0472">Membrane</keyword>
<feature type="transmembrane region" description="Helical" evidence="7">
    <location>
        <begin position="246"/>
        <end position="267"/>
    </location>
</feature>